<reference evidence="1 2" key="1">
    <citation type="submission" date="2019-03" db="EMBL/GenBank/DDBJ databases">
        <title>First draft genome of Liparis tanakae, snailfish: a comprehensive survey of snailfish specific genes.</title>
        <authorList>
            <person name="Kim W."/>
            <person name="Song I."/>
            <person name="Jeong J.-H."/>
            <person name="Kim D."/>
            <person name="Kim S."/>
            <person name="Ryu S."/>
            <person name="Song J.Y."/>
            <person name="Lee S.K."/>
        </authorList>
    </citation>
    <scope>NUCLEOTIDE SEQUENCE [LARGE SCALE GENOMIC DNA]</scope>
    <source>
        <tissue evidence="1">Muscle</tissue>
    </source>
</reference>
<sequence>MEVWIVEVWIVDHTYYKLPIHSKKAASLKNMCGRRDKNDVAFVVKKKGKKTLQDGGEEEKLHTVGL</sequence>
<comment type="caution">
    <text evidence="1">The sequence shown here is derived from an EMBL/GenBank/DDBJ whole genome shotgun (WGS) entry which is preliminary data.</text>
</comment>
<dbReference type="Proteomes" id="UP000314294">
    <property type="component" value="Unassembled WGS sequence"/>
</dbReference>
<gene>
    <name evidence="1" type="ORF">EYF80_061671</name>
</gene>
<dbReference type="EMBL" id="SRLO01007207">
    <property type="protein sequence ID" value="TNN28181.1"/>
    <property type="molecule type" value="Genomic_DNA"/>
</dbReference>
<proteinExistence type="predicted"/>
<evidence type="ECO:0000313" key="2">
    <source>
        <dbReference type="Proteomes" id="UP000314294"/>
    </source>
</evidence>
<dbReference type="AlphaFoldDB" id="A0A4Z2EHM9"/>
<evidence type="ECO:0000313" key="1">
    <source>
        <dbReference type="EMBL" id="TNN28181.1"/>
    </source>
</evidence>
<keyword evidence="2" id="KW-1185">Reference proteome</keyword>
<name>A0A4Z2EHM9_9TELE</name>
<organism evidence="1 2">
    <name type="scientific">Liparis tanakae</name>
    <name type="common">Tanaka's snailfish</name>
    <dbReference type="NCBI Taxonomy" id="230148"/>
    <lineage>
        <taxon>Eukaryota</taxon>
        <taxon>Metazoa</taxon>
        <taxon>Chordata</taxon>
        <taxon>Craniata</taxon>
        <taxon>Vertebrata</taxon>
        <taxon>Euteleostomi</taxon>
        <taxon>Actinopterygii</taxon>
        <taxon>Neopterygii</taxon>
        <taxon>Teleostei</taxon>
        <taxon>Neoteleostei</taxon>
        <taxon>Acanthomorphata</taxon>
        <taxon>Eupercaria</taxon>
        <taxon>Perciformes</taxon>
        <taxon>Cottioidei</taxon>
        <taxon>Cottales</taxon>
        <taxon>Liparidae</taxon>
        <taxon>Liparis</taxon>
    </lineage>
</organism>
<protein>
    <submittedName>
        <fullName evidence="1">Uncharacterized protein</fullName>
    </submittedName>
</protein>
<accession>A0A4Z2EHM9</accession>